<sequence length="477" mass="46963">MALAITLVMVVNSLSAGVENAQESTLEAVYGVGTDITVSQEASAPAEGGDGGGGGPGMFEFGSGEGTSEDGRTSLAESQLTTAPGTATFDAAELEKVLGVDGVERAAATLSLNNTTFQGEMPDMSQSQDQGQGGPPTGGGGEGGSSFDVGSFSVLGLDPGKSSVGPMSAVEVADGRSLTEDDAGKKKAVVDSDYATDSELVTGDTLEIGGEEFEIVGLVSSTSATGESTTDVYVPLGTAQQLADLDSEVSDIYVQAASSTAIDQVSAGIEEELPDTEVNTQQELASTVSGSLATASSLLSQLGTWLSVIVLAAAFLIAALLTGSGVARRTREFGTLKALGWSNGRVVRQVAGESVVQSLIGGVVGAAVGVAGVLAVNAAELTLTSDTSGGGAGQGPGGADSPDGAGSGTVLDPGGGRGAMPDQGGGQTSDIVLTAPISVQLIVVAIALAALGGLLAGAFGGWRASRLRPAEALRSLA</sequence>
<organism evidence="11 12">
    <name type="scientific">Lipingzhangella halophila</name>
    <dbReference type="NCBI Taxonomy" id="1783352"/>
    <lineage>
        <taxon>Bacteria</taxon>
        <taxon>Bacillati</taxon>
        <taxon>Actinomycetota</taxon>
        <taxon>Actinomycetes</taxon>
        <taxon>Streptosporangiales</taxon>
        <taxon>Nocardiopsidaceae</taxon>
        <taxon>Lipingzhangella</taxon>
    </lineage>
</organism>
<evidence type="ECO:0000313" key="12">
    <source>
        <dbReference type="Proteomes" id="UP000523007"/>
    </source>
</evidence>
<keyword evidence="4 8" id="KW-1133">Transmembrane helix</keyword>
<dbReference type="InterPro" id="IPR003838">
    <property type="entry name" value="ABC3_permease_C"/>
</dbReference>
<dbReference type="InterPro" id="IPR050250">
    <property type="entry name" value="Macrolide_Exporter_MacB"/>
</dbReference>
<comment type="similarity">
    <text evidence="6">Belongs to the ABC-4 integral membrane protein family.</text>
</comment>
<evidence type="ECO:0008006" key="13">
    <source>
        <dbReference type="Google" id="ProtNLM"/>
    </source>
</evidence>
<dbReference type="InterPro" id="IPR025857">
    <property type="entry name" value="MacB_PCD"/>
</dbReference>
<evidence type="ECO:0000259" key="9">
    <source>
        <dbReference type="Pfam" id="PF02687"/>
    </source>
</evidence>
<evidence type="ECO:0000256" key="1">
    <source>
        <dbReference type="ARBA" id="ARBA00004651"/>
    </source>
</evidence>
<feature type="domain" description="MacB-like periplasmic core" evidence="10">
    <location>
        <begin position="1"/>
        <end position="271"/>
    </location>
</feature>
<dbReference type="AlphaFoldDB" id="A0A7W7W3S9"/>
<protein>
    <recommendedName>
        <fullName evidence="13">FtsX-like permease family protein</fullName>
    </recommendedName>
</protein>
<evidence type="ECO:0000256" key="6">
    <source>
        <dbReference type="ARBA" id="ARBA00038076"/>
    </source>
</evidence>
<dbReference type="GO" id="GO:0005886">
    <property type="term" value="C:plasma membrane"/>
    <property type="evidence" value="ECO:0007669"/>
    <property type="project" value="UniProtKB-SubCell"/>
</dbReference>
<evidence type="ECO:0000256" key="7">
    <source>
        <dbReference type="SAM" id="MobiDB-lite"/>
    </source>
</evidence>
<feature type="region of interest" description="Disordered" evidence="7">
    <location>
        <begin position="42"/>
        <end position="87"/>
    </location>
</feature>
<feature type="compositionally biased region" description="Polar residues" evidence="7">
    <location>
        <begin position="75"/>
        <end position="85"/>
    </location>
</feature>
<evidence type="ECO:0000256" key="4">
    <source>
        <dbReference type="ARBA" id="ARBA00022989"/>
    </source>
</evidence>
<feature type="transmembrane region" description="Helical" evidence="8">
    <location>
        <begin position="437"/>
        <end position="459"/>
    </location>
</feature>
<evidence type="ECO:0000256" key="8">
    <source>
        <dbReference type="SAM" id="Phobius"/>
    </source>
</evidence>
<evidence type="ECO:0000256" key="3">
    <source>
        <dbReference type="ARBA" id="ARBA00022692"/>
    </source>
</evidence>
<keyword evidence="3 8" id="KW-0812">Transmembrane</keyword>
<dbReference type="GO" id="GO:0022857">
    <property type="term" value="F:transmembrane transporter activity"/>
    <property type="evidence" value="ECO:0007669"/>
    <property type="project" value="TreeGrafter"/>
</dbReference>
<feature type="compositionally biased region" description="Gly residues" evidence="7">
    <location>
        <begin position="413"/>
        <end position="425"/>
    </location>
</feature>
<reference evidence="11 12" key="1">
    <citation type="submission" date="2020-08" db="EMBL/GenBank/DDBJ databases">
        <title>Sequencing the genomes of 1000 actinobacteria strains.</title>
        <authorList>
            <person name="Klenk H.-P."/>
        </authorList>
    </citation>
    <scope>NUCLEOTIDE SEQUENCE [LARGE SCALE GENOMIC DNA]</scope>
    <source>
        <strain evidence="11 12">DSM 102030</strain>
    </source>
</reference>
<feature type="compositionally biased region" description="Gly residues" evidence="7">
    <location>
        <begin position="131"/>
        <end position="144"/>
    </location>
</feature>
<dbReference type="PANTHER" id="PTHR30572">
    <property type="entry name" value="MEMBRANE COMPONENT OF TRANSPORTER-RELATED"/>
    <property type="match status" value="1"/>
</dbReference>
<dbReference type="PANTHER" id="PTHR30572:SF4">
    <property type="entry name" value="ABC TRANSPORTER PERMEASE YTRF"/>
    <property type="match status" value="1"/>
</dbReference>
<feature type="region of interest" description="Disordered" evidence="7">
    <location>
        <begin position="116"/>
        <end position="152"/>
    </location>
</feature>
<comment type="subcellular location">
    <subcellularLocation>
        <location evidence="1">Cell membrane</location>
        <topology evidence="1">Multi-pass membrane protein</topology>
    </subcellularLocation>
</comment>
<evidence type="ECO:0000313" key="11">
    <source>
        <dbReference type="EMBL" id="MBB4932848.1"/>
    </source>
</evidence>
<feature type="compositionally biased region" description="Gly residues" evidence="7">
    <location>
        <begin position="48"/>
        <end position="57"/>
    </location>
</feature>
<keyword evidence="12" id="KW-1185">Reference proteome</keyword>
<keyword evidence="2" id="KW-1003">Cell membrane</keyword>
<evidence type="ECO:0000259" key="10">
    <source>
        <dbReference type="Pfam" id="PF12704"/>
    </source>
</evidence>
<feature type="compositionally biased region" description="Gly residues" evidence="7">
    <location>
        <begin position="388"/>
        <end position="398"/>
    </location>
</feature>
<name>A0A7W7W3S9_9ACTN</name>
<feature type="region of interest" description="Disordered" evidence="7">
    <location>
        <begin position="386"/>
        <end position="425"/>
    </location>
</feature>
<proteinExistence type="inferred from homology"/>
<accession>A0A7W7W3S9</accession>
<dbReference type="EMBL" id="JACHJT010000001">
    <property type="protein sequence ID" value="MBB4932848.1"/>
    <property type="molecule type" value="Genomic_DNA"/>
</dbReference>
<evidence type="ECO:0000256" key="5">
    <source>
        <dbReference type="ARBA" id="ARBA00023136"/>
    </source>
</evidence>
<dbReference type="Proteomes" id="UP000523007">
    <property type="component" value="Unassembled WGS sequence"/>
</dbReference>
<dbReference type="Pfam" id="PF12704">
    <property type="entry name" value="MacB_PCD"/>
    <property type="match status" value="1"/>
</dbReference>
<dbReference type="Pfam" id="PF02687">
    <property type="entry name" value="FtsX"/>
    <property type="match status" value="1"/>
</dbReference>
<keyword evidence="5 8" id="KW-0472">Membrane</keyword>
<feature type="transmembrane region" description="Helical" evidence="8">
    <location>
        <begin position="302"/>
        <end position="321"/>
    </location>
</feature>
<comment type="caution">
    <text evidence="11">The sequence shown here is derived from an EMBL/GenBank/DDBJ whole genome shotgun (WGS) entry which is preliminary data.</text>
</comment>
<feature type="transmembrane region" description="Helical" evidence="8">
    <location>
        <begin position="355"/>
        <end position="376"/>
    </location>
</feature>
<feature type="domain" description="ABC3 transporter permease C-terminal" evidence="9">
    <location>
        <begin position="306"/>
        <end position="376"/>
    </location>
</feature>
<evidence type="ECO:0000256" key="2">
    <source>
        <dbReference type="ARBA" id="ARBA00022475"/>
    </source>
</evidence>
<gene>
    <name evidence="11" type="ORF">F4561_003668</name>
</gene>